<dbReference type="Pfam" id="PF07691">
    <property type="entry name" value="PA14"/>
    <property type="match status" value="1"/>
</dbReference>
<evidence type="ECO:0000256" key="3">
    <source>
        <dbReference type="ARBA" id="ARBA00012744"/>
    </source>
</evidence>
<dbReference type="Pfam" id="PF14310">
    <property type="entry name" value="Fn3-like"/>
    <property type="match status" value="1"/>
</dbReference>
<keyword evidence="4" id="KW-0378">Hydrolase</keyword>
<evidence type="ECO:0000256" key="5">
    <source>
        <dbReference type="ARBA" id="ARBA00023295"/>
    </source>
</evidence>
<evidence type="ECO:0000313" key="8">
    <source>
        <dbReference type="Proteomes" id="UP000321331"/>
    </source>
</evidence>
<dbReference type="SMART" id="SM01217">
    <property type="entry name" value="Fn3_like"/>
    <property type="match status" value="1"/>
</dbReference>
<proteinExistence type="inferred from homology"/>
<dbReference type="AlphaFoldDB" id="A0A5C6SHX9"/>
<dbReference type="InterPro" id="IPR026891">
    <property type="entry name" value="Fn3-like"/>
</dbReference>
<comment type="catalytic activity">
    <reaction evidence="1">
        <text>Hydrolysis of terminal, non-reducing beta-D-glucosyl residues with release of beta-D-glucose.</text>
        <dbReference type="EC" id="3.2.1.21"/>
    </reaction>
</comment>
<dbReference type="PROSITE" id="PS51820">
    <property type="entry name" value="PA14"/>
    <property type="match status" value="1"/>
</dbReference>
<dbReference type="Proteomes" id="UP000321331">
    <property type="component" value="Unassembled WGS sequence"/>
</dbReference>
<dbReference type="InterPro" id="IPR037524">
    <property type="entry name" value="PA14/GLEYA"/>
</dbReference>
<keyword evidence="5" id="KW-0326">Glycosidase</keyword>
<comment type="caution">
    <text evidence="7">The sequence shown here is derived from an EMBL/GenBank/DDBJ whole genome shotgun (WGS) entry which is preliminary data.</text>
</comment>
<feature type="domain" description="PA14" evidence="6">
    <location>
        <begin position="1"/>
        <end position="140"/>
    </location>
</feature>
<reference evidence="7 8" key="1">
    <citation type="submission" date="2019-07" db="EMBL/GenBank/DDBJ databases">
        <title>The First High-Quality Draft Genome Sequence of the Causal Agent of the Current Panama Disease Epidemic.</title>
        <authorList>
            <person name="Warmington R.J."/>
            <person name="Kay W."/>
            <person name="Jeffries A."/>
            <person name="Bebber D."/>
            <person name="Moore K."/>
            <person name="Studholme D.J."/>
        </authorList>
    </citation>
    <scope>NUCLEOTIDE SEQUENCE [LARGE SCALE GENOMIC DNA]</scope>
    <source>
        <strain evidence="7 8">TR4</strain>
    </source>
</reference>
<dbReference type="GO" id="GO:0008422">
    <property type="term" value="F:beta-glucosidase activity"/>
    <property type="evidence" value="ECO:0007669"/>
    <property type="project" value="UniProtKB-EC"/>
</dbReference>
<evidence type="ECO:0000256" key="4">
    <source>
        <dbReference type="ARBA" id="ARBA00022801"/>
    </source>
</evidence>
<sequence length="201" mass="22483">MGGRHKLFVSKRDPQSTTCTKTYEVNQRCWIKLSAVFEPDVTGDWEFGLVVAAGQGDLYIEGEKVIDNTVDQKPSDLFACAGTIEERGLFKAQAGRVYNLEVRFHNHHPVPGQVIPMGRGAIELKELRDFIKVELGAGEKKTCSVRLTLEAFAYFDTSANNWTVDAGDYKVLLGSSSRDIKESVDMCIETKASWLEYPKLK</sequence>
<dbReference type="EMBL" id="VMNF01000012">
    <property type="protein sequence ID" value="TXB98155.1"/>
    <property type="molecule type" value="Genomic_DNA"/>
</dbReference>
<gene>
    <name evidence="7" type="ORF">FocTR4_00012365</name>
</gene>
<dbReference type="InterPro" id="IPR011658">
    <property type="entry name" value="PA14_dom"/>
</dbReference>
<dbReference type="Gene3D" id="2.60.120.260">
    <property type="entry name" value="Galactose-binding domain-like"/>
    <property type="match status" value="1"/>
</dbReference>
<dbReference type="PANTHER" id="PTHR42715">
    <property type="entry name" value="BETA-GLUCOSIDASE"/>
    <property type="match status" value="1"/>
</dbReference>
<evidence type="ECO:0000256" key="1">
    <source>
        <dbReference type="ARBA" id="ARBA00000448"/>
    </source>
</evidence>
<comment type="similarity">
    <text evidence="2">Belongs to the glycosyl hydrolase 3 family.</text>
</comment>
<dbReference type="EC" id="3.2.1.21" evidence="3"/>
<organism evidence="7 8">
    <name type="scientific">Fusarium oxysporum f. sp. cubense</name>
    <dbReference type="NCBI Taxonomy" id="61366"/>
    <lineage>
        <taxon>Eukaryota</taxon>
        <taxon>Fungi</taxon>
        <taxon>Dikarya</taxon>
        <taxon>Ascomycota</taxon>
        <taxon>Pezizomycotina</taxon>
        <taxon>Sordariomycetes</taxon>
        <taxon>Hypocreomycetidae</taxon>
        <taxon>Hypocreales</taxon>
        <taxon>Nectriaceae</taxon>
        <taxon>Fusarium</taxon>
        <taxon>Fusarium oxysporum species complex</taxon>
    </lineage>
</organism>
<evidence type="ECO:0000259" key="6">
    <source>
        <dbReference type="PROSITE" id="PS51820"/>
    </source>
</evidence>
<dbReference type="PANTHER" id="PTHR42715:SF10">
    <property type="entry name" value="BETA-GLUCOSIDASE"/>
    <property type="match status" value="1"/>
</dbReference>
<evidence type="ECO:0000313" key="7">
    <source>
        <dbReference type="EMBL" id="TXB98155.1"/>
    </source>
</evidence>
<accession>A0A5C6SHX9</accession>
<name>A0A5C6SHX9_FUSOC</name>
<evidence type="ECO:0000256" key="2">
    <source>
        <dbReference type="ARBA" id="ARBA00005336"/>
    </source>
</evidence>
<protein>
    <recommendedName>
        <fullName evidence="3">beta-glucosidase</fullName>
        <ecNumber evidence="3">3.2.1.21</ecNumber>
    </recommendedName>
</protein>
<dbReference type="InterPro" id="IPR050288">
    <property type="entry name" value="Cellulose_deg_GH3"/>
</dbReference>